<evidence type="ECO:0000259" key="12">
    <source>
        <dbReference type="SMART" id="SM00037"/>
    </source>
</evidence>
<dbReference type="InterPro" id="IPR017990">
    <property type="entry name" value="Connexin_CS"/>
</dbReference>
<evidence type="ECO:0000259" key="13">
    <source>
        <dbReference type="SMART" id="SM01089"/>
    </source>
</evidence>
<evidence type="ECO:0000256" key="3">
    <source>
        <dbReference type="ARBA" id="ARBA00022475"/>
    </source>
</evidence>
<dbReference type="PANTHER" id="PTHR11984">
    <property type="entry name" value="CONNEXIN"/>
    <property type="match status" value="1"/>
</dbReference>
<evidence type="ECO:0000256" key="7">
    <source>
        <dbReference type="ARBA" id="ARBA00022989"/>
    </source>
</evidence>
<feature type="region of interest" description="Disordered" evidence="10">
    <location>
        <begin position="1"/>
        <end position="20"/>
    </location>
</feature>
<dbReference type="PANTHER" id="PTHR11984:SF5">
    <property type="entry name" value="GAP JUNCTION DELTA-3 PROTEIN"/>
    <property type="match status" value="1"/>
</dbReference>
<keyword evidence="8 11" id="KW-0472">Membrane</keyword>
<feature type="compositionally biased region" description="Polar residues" evidence="10">
    <location>
        <begin position="464"/>
        <end position="473"/>
    </location>
</feature>
<dbReference type="AlphaFoldDB" id="A0A9D3X610"/>
<evidence type="ECO:0000256" key="11">
    <source>
        <dbReference type="SAM" id="Phobius"/>
    </source>
</evidence>
<dbReference type="PROSITE" id="PS00407">
    <property type="entry name" value="CONNEXINS_1"/>
    <property type="match status" value="1"/>
</dbReference>
<proteinExistence type="inferred from homology"/>
<keyword evidence="5 9" id="KW-0303">Gap junction</keyword>
<keyword evidence="6" id="KW-0965">Cell junction</keyword>
<feature type="region of interest" description="Disordered" evidence="10">
    <location>
        <begin position="460"/>
        <end position="483"/>
    </location>
</feature>
<feature type="domain" description="Connexin cysteine-rich" evidence="13">
    <location>
        <begin position="334"/>
        <end position="400"/>
    </location>
</feature>
<dbReference type="InterPro" id="IPR013092">
    <property type="entry name" value="Connexin_N"/>
</dbReference>
<evidence type="ECO:0000256" key="5">
    <source>
        <dbReference type="ARBA" id="ARBA00022868"/>
    </source>
</evidence>
<keyword evidence="3" id="KW-1003">Cell membrane</keyword>
<feature type="transmembrane region" description="Helical" evidence="11">
    <location>
        <begin position="323"/>
        <end position="345"/>
    </location>
</feature>
<reference evidence="14" key="1">
    <citation type="submission" date="2021-09" db="EMBL/GenBank/DDBJ databases">
        <title>The genome of Mauremys mutica provides insights into the evolution of semi-aquatic lifestyle.</title>
        <authorList>
            <person name="Gong S."/>
            <person name="Gao Y."/>
        </authorList>
    </citation>
    <scope>NUCLEOTIDE SEQUENCE</scope>
    <source>
        <strain evidence="14">MM-2020</strain>
        <tissue evidence="14">Muscle</tissue>
    </source>
</reference>
<dbReference type="InterPro" id="IPR019570">
    <property type="entry name" value="Connexin_CCC"/>
</dbReference>
<evidence type="ECO:0000256" key="10">
    <source>
        <dbReference type="SAM" id="MobiDB-lite"/>
    </source>
</evidence>
<evidence type="ECO:0000256" key="4">
    <source>
        <dbReference type="ARBA" id="ARBA00022692"/>
    </source>
</evidence>
<dbReference type="PRINTS" id="PR00206">
    <property type="entry name" value="CONNEXIN"/>
</dbReference>
<evidence type="ECO:0000256" key="2">
    <source>
        <dbReference type="ARBA" id="ARBA00004651"/>
    </source>
</evidence>
<dbReference type="GO" id="GO:0005922">
    <property type="term" value="C:connexin complex"/>
    <property type="evidence" value="ECO:0007669"/>
    <property type="project" value="InterPro"/>
</dbReference>
<evidence type="ECO:0000256" key="8">
    <source>
        <dbReference type="ARBA" id="ARBA00023136"/>
    </source>
</evidence>
<evidence type="ECO:0000313" key="15">
    <source>
        <dbReference type="Proteomes" id="UP000827986"/>
    </source>
</evidence>
<dbReference type="Proteomes" id="UP000827986">
    <property type="component" value="Unassembled WGS sequence"/>
</dbReference>
<comment type="similarity">
    <text evidence="9">Belongs to the connexin family.</text>
</comment>
<keyword evidence="7 11" id="KW-1133">Transmembrane helix</keyword>
<organism evidence="14 15">
    <name type="scientific">Mauremys mutica</name>
    <name type="common">yellowpond turtle</name>
    <dbReference type="NCBI Taxonomy" id="74926"/>
    <lineage>
        <taxon>Eukaryota</taxon>
        <taxon>Metazoa</taxon>
        <taxon>Chordata</taxon>
        <taxon>Craniata</taxon>
        <taxon>Vertebrata</taxon>
        <taxon>Euteleostomi</taxon>
        <taxon>Archelosauria</taxon>
        <taxon>Testudinata</taxon>
        <taxon>Testudines</taxon>
        <taxon>Cryptodira</taxon>
        <taxon>Durocryptodira</taxon>
        <taxon>Testudinoidea</taxon>
        <taxon>Geoemydidae</taxon>
        <taxon>Geoemydinae</taxon>
        <taxon>Mauremys</taxon>
    </lineage>
</organism>
<evidence type="ECO:0000313" key="14">
    <source>
        <dbReference type="EMBL" id="KAH1174172.1"/>
    </source>
</evidence>
<comment type="caution">
    <text evidence="14">The sequence shown here is derived from an EMBL/GenBank/DDBJ whole genome shotgun (WGS) entry which is preliminary data.</text>
</comment>
<dbReference type="InterPro" id="IPR038359">
    <property type="entry name" value="Connexin_N_sf"/>
</dbReference>
<keyword evidence="4 9" id="KW-0812">Transmembrane</keyword>
<dbReference type="Gene3D" id="1.20.1440.80">
    <property type="entry name" value="Gap junction channel protein cysteine-rich domain"/>
    <property type="match status" value="1"/>
</dbReference>
<comment type="function">
    <text evidence="9">One gap junction consists of a cluster of closely packed pairs of transmembrane channels, the connexons, through which materials of low MW diffuse from one cell to a neighboring cell.</text>
</comment>
<dbReference type="GO" id="GO:0007267">
    <property type="term" value="P:cell-cell signaling"/>
    <property type="evidence" value="ECO:0007669"/>
    <property type="project" value="TreeGrafter"/>
</dbReference>
<dbReference type="SMART" id="SM00037">
    <property type="entry name" value="CNX"/>
    <property type="match status" value="1"/>
</dbReference>
<comment type="subcellular location">
    <subcellularLocation>
        <location evidence="1">Cell junction</location>
        <location evidence="1">Gap junction</location>
    </subcellularLocation>
    <subcellularLocation>
        <location evidence="2 9">Cell membrane</location>
        <topology evidence="2 9">Multi-pass membrane protein</topology>
    </subcellularLocation>
</comment>
<dbReference type="GO" id="GO:0086077">
    <property type="term" value="F:gap junction channel activity involved in AV node cell-bundle of His cell electrical coupling"/>
    <property type="evidence" value="ECO:0007669"/>
    <property type="project" value="TreeGrafter"/>
</dbReference>
<accession>A0A9D3X610</accession>
<comment type="subunit">
    <text evidence="9">A connexon is composed of a hexamer of connexins.</text>
</comment>
<dbReference type="PROSITE" id="PS00408">
    <property type="entry name" value="CONNEXINS_2"/>
    <property type="match status" value="1"/>
</dbReference>
<feature type="transmembrane region" description="Helical" evidence="11">
    <location>
        <begin position="377"/>
        <end position="395"/>
    </location>
</feature>
<evidence type="ECO:0000256" key="1">
    <source>
        <dbReference type="ARBA" id="ARBA00004610"/>
    </source>
</evidence>
<evidence type="ECO:0000256" key="9">
    <source>
        <dbReference type="RuleBase" id="RU000630"/>
    </source>
</evidence>
<protein>
    <recommendedName>
        <fullName evidence="9">Gap junction protein</fullName>
    </recommendedName>
</protein>
<dbReference type="Pfam" id="PF00029">
    <property type="entry name" value="Connexin"/>
    <property type="match status" value="1"/>
</dbReference>
<dbReference type="InterPro" id="IPR000500">
    <property type="entry name" value="Connexin"/>
</dbReference>
<feature type="domain" description="Connexin N-terminal" evidence="12">
    <location>
        <begin position="237"/>
        <end position="270"/>
    </location>
</feature>
<feature type="transmembrane region" description="Helical" evidence="11">
    <location>
        <begin position="271"/>
        <end position="291"/>
    </location>
</feature>
<sequence length="483" mass="52101">MPLQTPACPRPQGSLRPQPPWVLHGAAGAWLEMLPRATPKQRHGAACGLGAQTCTVAPPGPRCRCPTAQVCRRQAGRAGHDSGRPAPRDPVSPARLFQAGRRKQLTLRHVAAALGANPAQAKVLGLGCSLPTGQGPVKGFSEPAGRLAQPGHILVPRPEPPGAGPARRSVRGCVGPAWLPAAAPSRAALALAPAMGEWSFLSSLLDAVQEHSPMVGRFWLVVMLIFRILILATVGSDVFEDEQEEFACNTLQPGCKQVCYDKAFPISHYRFWVFHIVVLSAPALLFVMYAMHQSGKLRQGEEGGPAGPPRLQPSQRTHHVRTFYLVNVALRILAESSFLVGQWLLYGFHVEPRFTCQRSPCPHYVDCFVSRPTEKTIFILFYFAVGVVSTLLSLVELAHLLAKDRCQGTAANRPPAASYEQQENWSNQAHEQCQHFLPQGDGGAKGAACSVPNHYEPSALFQPQAPSNGSKASQAAGRADLVV</sequence>
<gene>
    <name evidence="14" type="ORF">KIL84_002316</name>
</gene>
<dbReference type="SMART" id="SM01089">
    <property type="entry name" value="Connexin_CCC"/>
    <property type="match status" value="1"/>
</dbReference>
<keyword evidence="15" id="KW-1185">Reference proteome</keyword>
<dbReference type="EMBL" id="JAHDVG010000480">
    <property type="protein sequence ID" value="KAH1174172.1"/>
    <property type="molecule type" value="Genomic_DNA"/>
</dbReference>
<name>A0A9D3X610_9SAUR</name>
<feature type="transmembrane region" description="Helical" evidence="11">
    <location>
        <begin position="218"/>
        <end position="236"/>
    </location>
</feature>
<evidence type="ECO:0000256" key="6">
    <source>
        <dbReference type="ARBA" id="ARBA00022949"/>
    </source>
</evidence>